<protein>
    <submittedName>
        <fullName evidence="2">Uncharacterized protein</fullName>
    </submittedName>
</protein>
<evidence type="ECO:0000313" key="2">
    <source>
        <dbReference type="WBParaSite" id="ACRNAN_Path_766.g2905.t1"/>
    </source>
</evidence>
<sequence length="67" mass="7764">MLAHLLHLELNPKNDHQNNQCNRWYLKIADWAFYLGEKFIGFFFGVNQESGAVHPATEVQGRLPPKI</sequence>
<accession>A0A914CCN4</accession>
<dbReference type="Proteomes" id="UP000887540">
    <property type="component" value="Unplaced"/>
</dbReference>
<proteinExistence type="predicted"/>
<dbReference type="WBParaSite" id="ACRNAN_Path_766.g2905.t1">
    <property type="protein sequence ID" value="ACRNAN_Path_766.g2905.t1"/>
    <property type="gene ID" value="ACRNAN_Path_766.g2905"/>
</dbReference>
<name>A0A914CCN4_9BILA</name>
<evidence type="ECO:0000313" key="1">
    <source>
        <dbReference type="Proteomes" id="UP000887540"/>
    </source>
</evidence>
<organism evidence="1 2">
    <name type="scientific">Acrobeloides nanus</name>
    <dbReference type="NCBI Taxonomy" id="290746"/>
    <lineage>
        <taxon>Eukaryota</taxon>
        <taxon>Metazoa</taxon>
        <taxon>Ecdysozoa</taxon>
        <taxon>Nematoda</taxon>
        <taxon>Chromadorea</taxon>
        <taxon>Rhabditida</taxon>
        <taxon>Tylenchina</taxon>
        <taxon>Cephalobomorpha</taxon>
        <taxon>Cephaloboidea</taxon>
        <taxon>Cephalobidae</taxon>
        <taxon>Acrobeloides</taxon>
    </lineage>
</organism>
<reference evidence="2" key="1">
    <citation type="submission" date="2022-11" db="UniProtKB">
        <authorList>
            <consortium name="WormBaseParasite"/>
        </authorList>
    </citation>
    <scope>IDENTIFICATION</scope>
</reference>
<dbReference type="AlphaFoldDB" id="A0A914CCN4"/>
<keyword evidence="1" id="KW-1185">Reference proteome</keyword>